<dbReference type="Pfam" id="PF03109">
    <property type="entry name" value="ABC1"/>
    <property type="match status" value="1"/>
</dbReference>
<accession>A0ABV6B8M2</accession>
<dbReference type="SUPFAM" id="SSF56112">
    <property type="entry name" value="Protein kinase-like (PK-like)"/>
    <property type="match status" value="1"/>
</dbReference>
<name>A0ABV6B8M2_9GAMM</name>
<dbReference type="PANTHER" id="PTHR43851:SF3">
    <property type="entry name" value="COENZYME Q8"/>
    <property type="match status" value="1"/>
</dbReference>
<feature type="domain" description="ABC1 atypical kinase-like" evidence="5">
    <location>
        <begin position="102"/>
        <end position="332"/>
    </location>
</feature>
<organism evidence="6 7">
    <name type="scientific">Rheinheimera tilapiae</name>
    <dbReference type="NCBI Taxonomy" id="875043"/>
    <lineage>
        <taxon>Bacteria</taxon>
        <taxon>Pseudomonadati</taxon>
        <taxon>Pseudomonadota</taxon>
        <taxon>Gammaproteobacteria</taxon>
        <taxon>Chromatiales</taxon>
        <taxon>Chromatiaceae</taxon>
        <taxon>Rheinheimera</taxon>
    </lineage>
</organism>
<keyword evidence="7" id="KW-1185">Reference proteome</keyword>
<evidence type="ECO:0000313" key="7">
    <source>
        <dbReference type="Proteomes" id="UP001589813"/>
    </source>
</evidence>
<dbReference type="InterPro" id="IPR004147">
    <property type="entry name" value="ABC1_dom"/>
</dbReference>
<dbReference type="CDD" id="cd13970">
    <property type="entry name" value="ABC1_ADCK3"/>
    <property type="match status" value="1"/>
</dbReference>
<gene>
    <name evidence="6" type="ORF">ACFFJP_02730</name>
</gene>
<evidence type="ECO:0000256" key="4">
    <source>
        <dbReference type="ARBA" id="ARBA00022840"/>
    </source>
</evidence>
<dbReference type="PANTHER" id="PTHR43851">
    <property type="match status" value="1"/>
</dbReference>
<dbReference type="Proteomes" id="UP001589813">
    <property type="component" value="Unassembled WGS sequence"/>
</dbReference>
<dbReference type="EC" id="2.7.-.-" evidence="6"/>
<dbReference type="InterPro" id="IPR011009">
    <property type="entry name" value="Kinase-like_dom_sf"/>
</dbReference>
<dbReference type="RefSeq" id="WP_377240243.1">
    <property type="nucleotide sequence ID" value="NZ_JBHLXP010000001.1"/>
</dbReference>
<dbReference type="InterPro" id="IPR034646">
    <property type="entry name" value="ADCK3_dom"/>
</dbReference>
<protein>
    <submittedName>
        <fullName evidence="6">ABC1 kinase family protein</fullName>
        <ecNumber evidence="6">2.7.-.-</ecNumber>
    </submittedName>
</protein>
<keyword evidence="6" id="KW-0418">Kinase</keyword>
<reference evidence="6 7" key="1">
    <citation type="submission" date="2024-09" db="EMBL/GenBank/DDBJ databases">
        <authorList>
            <person name="Sun Q."/>
            <person name="Mori K."/>
        </authorList>
    </citation>
    <scope>NUCLEOTIDE SEQUENCE [LARGE SCALE GENOMIC DNA]</scope>
    <source>
        <strain evidence="6 7">KCTC 23315</strain>
    </source>
</reference>
<evidence type="ECO:0000256" key="2">
    <source>
        <dbReference type="ARBA" id="ARBA00022679"/>
    </source>
</evidence>
<evidence type="ECO:0000256" key="3">
    <source>
        <dbReference type="ARBA" id="ARBA00022741"/>
    </source>
</evidence>
<dbReference type="InterPro" id="IPR051409">
    <property type="entry name" value="Atypical_kinase_ADCK"/>
</dbReference>
<sequence length="435" mass="47889">MTTAKSSKVPTSRLARFGSLASLASRVAGGMLAEGARQLAQGQKPALQQVLLTPANAKRVTQQLAHMRGAAMKLGQLLSMDAGDLLPPALSGILAQLRAHGSPMLPAQLAAVLKQEWGADWQRQFSHFSFAPLAAASIGQVHAANHDNGRPLAVKIQYPGISTSIDSDVDNVATLLRISGLLPQGLAIDPLLAEAKQQLHQEADYLQEARYLQRYQQLLAADQRFLLPELYPELSSRHILTMGFVDGVALDELSRQPQTLRDGVMSDLFELLFLEIFSFRLVQTDPNFANYRYNLATNQLVLLDFGACRDYSPTVSDGYRQLFRGLLQQDQSIQLQALQQIGYFGTDIVPAQQQAVLDLVSLAAEPLQQAVYDFAASDLAPRMRDAGLQLSTRLRYWHTPPVDALFLHRKMAGLFLLAKQLQAKVSVRALLEPFL</sequence>
<evidence type="ECO:0000256" key="1">
    <source>
        <dbReference type="ARBA" id="ARBA00009670"/>
    </source>
</evidence>
<keyword evidence="2 6" id="KW-0808">Transferase</keyword>
<evidence type="ECO:0000313" key="6">
    <source>
        <dbReference type="EMBL" id="MFC0047204.1"/>
    </source>
</evidence>
<comment type="similarity">
    <text evidence="1">Belongs to the protein kinase superfamily. ADCK protein kinase family.</text>
</comment>
<dbReference type="EMBL" id="JBHLXP010000001">
    <property type="protein sequence ID" value="MFC0047204.1"/>
    <property type="molecule type" value="Genomic_DNA"/>
</dbReference>
<dbReference type="GO" id="GO:0016301">
    <property type="term" value="F:kinase activity"/>
    <property type="evidence" value="ECO:0007669"/>
    <property type="project" value="UniProtKB-KW"/>
</dbReference>
<comment type="caution">
    <text evidence="6">The sequence shown here is derived from an EMBL/GenBank/DDBJ whole genome shotgun (WGS) entry which is preliminary data.</text>
</comment>
<proteinExistence type="inferred from homology"/>
<keyword evidence="3" id="KW-0547">Nucleotide-binding</keyword>
<keyword evidence="4" id="KW-0067">ATP-binding</keyword>
<evidence type="ECO:0000259" key="5">
    <source>
        <dbReference type="Pfam" id="PF03109"/>
    </source>
</evidence>